<evidence type="ECO:0000256" key="9">
    <source>
        <dbReference type="ARBA" id="ARBA00023242"/>
    </source>
</evidence>
<dbReference type="GO" id="GO:0000727">
    <property type="term" value="P:double-strand break repair via break-induced replication"/>
    <property type="evidence" value="ECO:0007669"/>
    <property type="project" value="TreeGrafter"/>
</dbReference>
<dbReference type="InterPro" id="IPR012340">
    <property type="entry name" value="NA-bd_OB-fold"/>
</dbReference>
<keyword evidence="8 11" id="KW-0238">DNA-binding</keyword>
<dbReference type="Gene3D" id="3.30.1640.10">
    <property type="entry name" value="mini-chromosome maintenance (MCM) complex, chain A, domain 1"/>
    <property type="match status" value="1"/>
</dbReference>
<evidence type="ECO:0000256" key="8">
    <source>
        <dbReference type="ARBA" id="ARBA00023125"/>
    </source>
</evidence>
<comment type="similarity">
    <text evidence="2 11">Belongs to the MCM family.</text>
</comment>
<dbReference type="EC" id="3.6.4.12" evidence="12"/>
<feature type="compositionally biased region" description="Acidic residues" evidence="13">
    <location>
        <begin position="742"/>
        <end position="753"/>
    </location>
</feature>
<feature type="domain" description="MCM C-terminal AAA(+) ATPase" evidence="14">
    <location>
        <begin position="397"/>
        <end position="603"/>
    </location>
</feature>
<dbReference type="Pfam" id="PF14551">
    <property type="entry name" value="MCM_N"/>
    <property type="match status" value="1"/>
</dbReference>
<dbReference type="GO" id="GO:0016787">
    <property type="term" value="F:hydrolase activity"/>
    <property type="evidence" value="ECO:0007669"/>
    <property type="project" value="UniProtKB-KW"/>
</dbReference>
<evidence type="ECO:0000313" key="16">
    <source>
        <dbReference type="Proteomes" id="UP001165065"/>
    </source>
</evidence>
<dbReference type="GO" id="GO:0006270">
    <property type="term" value="P:DNA replication initiation"/>
    <property type="evidence" value="ECO:0007669"/>
    <property type="project" value="UniProtKB-UniRule"/>
</dbReference>
<keyword evidence="5 12" id="KW-0378">Hydrolase</keyword>
<evidence type="ECO:0000256" key="10">
    <source>
        <dbReference type="ARBA" id="ARBA00023306"/>
    </source>
</evidence>
<dbReference type="InterPro" id="IPR027417">
    <property type="entry name" value="P-loop_NTPase"/>
</dbReference>
<evidence type="ECO:0000256" key="5">
    <source>
        <dbReference type="ARBA" id="ARBA00022801"/>
    </source>
</evidence>
<dbReference type="GO" id="GO:0005524">
    <property type="term" value="F:ATP binding"/>
    <property type="evidence" value="ECO:0007669"/>
    <property type="project" value="UniProtKB-UniRule"/>
</dbReference>
<dbReference type="Pfam" id="PF00493">
    <property type="entry name" value="MCM"/>
    <property type="match status" value="1"/>
</dbReference>
<dbReference type="PROSITE" id="PS50051">
    <property type="entry name" value="MCM_2"/>
    <property type="match status" value="1"/>
</dbReference>
<dbReference type="GO" id="GO:0042555">
    <property type="term" value="C:MCM complex"/>
    <property type="evidence" value="ECO:0007669"/>
    <property type="project" value="UniProtKB-UniRule"/>
</dbReference>
<gene>
    <name evidence="15" type="ORF">TrCOL_g10014</name>
</gene>
<dbReference type="PANTHER" id="PTHR11630">
    <property type="entry name" value="DNA REPLICATION LICENSING FACTOR MCM FAMILY MEMBER"/>
    <property type="match status" value="1"/>
</dbReference>
<dbReference type="PRINTS" id="PR01662">
    <property type="entry name" value="MCMPROTEIN6"/>
</dbReference>
<dbReference type="SUPFAM" id="SSF50249">
    <property type="entry name" value="Nucleic acid-binding proteins"/>
    <property type="match status" value="1"/>
</dbReference>
<evidence type="ECO:0000256" key="6">
    <source>
        <dbReference type="ARBA" id="ARBA00022806"/>
    </source>
</evidence>
<dbReference type="InterPro" id="IPR027925">
    <property type="entry name" value="MCM_N"/>
</dbReference>
<reference evidence="16" key="1">
    <citation type="journal article" date="2023" name="Commun. Biol.">
        <title>Genome analysis of Parmales, the sister group of diatoms, reveals the evolutionary specialization of diatoms from phago-mixotrophs to photoautotrophs.</title>
        <authorList>
            <person name="Ban H."/>
            <person name="Sato S."/>
            <person name="Yoshikawa S."/>
            <person name="Yamada K."/>
            <person name="Nakamura Y."/>
            <person name="Ichinomiya M."/>
            <person name="Sato N."/>
            <person name="Blanc-Mathieu R."/>
            <person name="Endo H."/>
            <person name="Kuwata A."/>
            <person name="Ogata H."/>
        </authorList>
    </citation>
    <scope>NUCLEOTIDE SEQUENCE [LARGE SCALE GENOMIC DNA]</scope>
</reference>
<dbReference type="GO" id="GO:0003697">
    <property type="term" value="F:single-stranded DNA binding"/>
    <property type="evidence" value="ECO:0007669"/>
    <property type="project" value="TreeGrafter"/>
</dbReference>
<evidence type="ECO:0000256" key="11">
    <source>
        <dbReference type="RuleBase" id="RU004070"/>
    </source>
</evidence>
<dbReference type="AlphaFoldDB" id="A0A9W7L8L1"/>
<dbReference type="PROSITE" id="PS00847">
    <property type="entry name" value="MCM_1"/>
    <property type="match status" value="1"/>
</dbReference>
<dbReference type="PRINTS" id="PR01657">
    <property type="entry name" value="MCMFAMILY"/>
</dbReference>
<keyword evidence="4 11" id="KW-0547">Nucleotide-binding</keyword>
<dbReference type="Proteomes" id="UP001165065">
    <property type="component" value="Unassembled WGS sequence"/>
</dbReference>
<evidence type="ECO:0000256" key="7">
    <source>
        <dbReference type="ARBA" id="ARBA00022840"/>
    </source>
</evidence>
<dbReference type="Gene3D" id="1.20.58.870">
    <property type="match status" value="1"/>
</dbReference>
<feature type="region of interest" description="Disordered" evidence="13">
    <location>
        <begin position="353"/>
        <end position="383"/>
    </location>
</feature>
<dbReference type="GO" id="GO:0005634">
    <property type="term" value="C:nucleus"/>
    <property type="evidence" value="ECO:0007669"/>
    <property type="project" value="UniProtKB-SubCell"/>
</dbReference>
<dbReference type="InterPro" id="IPR018525">
    <property type="entry name" value="MCM_CS"/>
</dbReference>
<dbReference type="CDD" id="cd17757">
    <property type="entry name" value="MCM6"/>
    <property type="match status" value="1"/>
</dbReference>
<evidence type="ECO:0000256" key="4">
    <source>
        <dbReference type="ARBA" id="ARBA00022741"/>
    </source>
</evidence>
<evidence type="ECO:0000313" key="15">
    <source>
        <dbReference type="EMBL" id="GMI40627.1"/>
    </source>
</evidence>
<protein>
    <recommendedName>
        <fullName evidence="12">DNA replication licensing factor MCM6</fullName>
        <ecNumber evidence="12">3.6.4.12</ecNumber>
    </recommendedName>
</protein>
<accession>A0A9W7L8L1</accession>
<comment type="subcellular location">
    <subcellularLocation>
        <location evidence="1 12">Nucleus</location>
    </subcellularLocation>
</comment>
<dbReference type="SUPFAM" id="SSF52540">
    <property type="entry name" value="P-loop containing nucleoside triphosphate hydrolases"/>
    <property type="match status" value="1"/>
</dbReference>
<name>A0A9W7L8L1_9STRA</name>
<feature type="region of interest" description="Disordered" evidence="13">
    <location>
        <begin position="719"/>
        <end position="765"/>
    </location>
</feature>
<dbReference type="InterPro" id="IPR008049">
    <property type="entry name" value="MCM6"/>
</dbReference>
<keyword evidence="7 11" id="KW-0067">ATP-binding</keyword>
<proteinExistence type="inferred from homology"/>
<comment type="subunit">
    <text evidence="12">Component of the MCM2-7 complex.</text>
</comment>
<evidence type="ECO:0000256" key="12">
    <source>
        <dbReference type="RuleBase" id="RU368064"/>
    </source>
</evidence>
<dbReference type="EMBL" id="BRYA01000133">
    <property type="protein sequence ID" value="GMI40627.1"/>
    <property type="molecule type" value="Genomic_DNA"/>
</dbReference>
<evidence type="ECO:0000256" key="1">
    <source>
        <dbReference type="ARBA" id="ARBA00004123"/>
    </source>
</evidence>
<dbReference type="InterPro" id="IPR041562">
    <property type="entry name" value="MCM_lid"/>
</dbReference>
<dbReference type="OrthoDB" id="1744952at2759"/>
<dbReference type="GO" id="GO:1990518">
    <property type="term" value="F:single-stranded 3'-5' DNA helicase activity"/>
    <property type="evidence" value="ECO:0007669"/>
    <property type="project" value="TreeGrafter"/>
</dbReference>
<evidence type="ECO:0000256" key="3">
    <source>
        <dbReference type="ARBA" id="ARBA00022705"/>
    </source>
</evidence>
<evidence type="ECO:0000256" key="13">
    <source>
        <dbReference type="SAM" id="MobiDB-lite"/>
    </source>
</evidence>
<organism evidence="15 16">
    <name type="scientific">Triparma columacea</name>
    <dbReference type="NCBI Taxonomy" id="722753"/>
    <lineage>
        <taxon>Eukaryota</taxon>
        <taxon>Sar</taxon>
        <taxon>Stramenopiles</taxon>
        <taxon>Ochrophyta</taxon>
        <taxon>Bolidophyceae</taxon>
        <taxon>Parmales</taxon>
        <taxon>Triparmaceae</taxon>
        <taxon>Triparma</taxon>
    </lineage>
</organism>
<dbReference type="Pfam" id="PF17207">
    <property type="entry name" value="MCM_OB"/>
    <property type="match status" value="1"/>
</dbReference>
<comment type="function">
    <text evidence="12">Acts as component of the MCM2-7 complex (MCM complex) which is the replicative helicase essential for 'once per cell cycle' DNA replication initiation and elongation in eukaryotic cells. The active ATPase sites in the MCM2-7 ring are formed through the interaction surfaces of two neighboring subunits such that a critical structure of a conserved arginine finger motif is provided in trans relative to the ATP-binding site of the Walker A box of the adjacent subunit. The six ATPase active sites, however, are likely to contribute differentially to the complex helicase activity.</text>
</comment>
<dbReference type="FunFam" id="2.20.28.10:FF:000003">
    <property type="entry name" value="DNA helicase"/>
    <property type="match status" value="1"/>
</dbReference>
<dbReference type="Gene3D" id="2.20.28.10">
    <property type="match status" value="1"/>
</dbReference>
<evidence type="ECO:0000259" key="14">
    <source>
        <dbReference type="PROSITE" id="PS50051"/>
    </source>
</evidence>
<keyword evidence="10 12" id="KW-0131">Cell cycle</keyword>
<dbReference type="SMART" id="SM00350">
    <property type="entry name" value="MCM"/>
    <property type="match status" value="1"/>
</dbReference>
<keyword evidence="9" id="KW-0539">Nucleus</keyword>
<keyword evidence="3 12" id="KW-0235">DNA replication</keyword>
<comment type="caution">
    <text evidence="15">The sequence shown here is derived from an EMBL/GenBank/DDBJ whole genome shotgun (WGS) entry which is preliminary data.</text>
</comment>
<sequence length="895" mass="99458">MAAPLPLPVNPIGVNGYPGGIQMPDIQQVRDENIDVDAGQRISIDQAGELVAARFEEFLEFFSSSPNSAPSPGNDDMSIASSDSYRYKDQLAKMVDRDGCTLYVDFSHIADFDFELKEALEMEFYRFEPFLRRGLFSYVSKLEPSYAQGAAKDRTQLFVSIYNLPSVLAVRSLRTDKIGHICSITGTVTRTSDVRPELLTACFRCAKCGNLERDVEQQFQYTQPTMCTNPRCDNRNEWQLETSDSTFVDWQRLRVQENSDEIPAGSMPRSIDVIVRGEVVEKAKAGDKCIFTGFMAVVPDSGGLSRAGEAAQTSRGAFNNAEGVRGLKALGVRELTYKTCFVSSSVLPAEVRSGLGNMRPEDHRGDEGQASKAHEVAMEFSPEEREEIRAMKSTSDLYNKLVNSIAPSVFGHQEVKRGVLLMLLGGVHKTTQEGIKLRGDINVCIVGDPSVAKSQFLKYVHAFLPRAVYTSGKASSAAGLTASVMRDNETGEYVVEAGALMLADNGICCIDEFDKMDPGDQVAIHEAMEQQTISITKAGIQATLNARASILAAANPVYGRYDRGKTLKANVNLSAPILSRFDLFFVVLDEMDDLNDFRIANHIIDVHCRRETQVKPPFTTAQLQRYIRFARSLNPTITPESQERLVECYRMLRQGDSLGSNRTAYRITVRQLESMVRLSEALARLHCDDEVKPAYVSEAFRLLKQSIIHVDTEDVTFEEDEVAAVDEDRTGEYDAEATANGEDQEAEPMDVDEAPSAAAENQDQDKENAQALNTDMAAEGTSTPAPKKKKAPKTKISFEMYQQISNAIATMVRRKEDSNETVTWNQCVTWYLEENEDEINGDMEELGRLKKLAHSVIKKLVKHDSILVFLSEKEEGQEHEDRIVGVHPNYSIGGQ</sequence>
<dbReference type="Pfam" id="PF18263">
    <property type="entry name" value="WHD_MCM6"/>
    <property type="match status" value="1"/>
</dbReference>
<dbReference type="InterPro" id="IPR001208">
    <property type="entry name" value="MCM_dom"/>
</dbReference>
<evidence type="ECO:0000256" key="2">
    <source>
        <dbReference type="ARBA" id="ARBA00008010"/>
    </source>
</evidence>
<dbReference type="InterPro" id="IPR033762">
    <property type="entry name" value="MCM_OB"/>
</dbReference>
<dbReference type="Gene3D" id="2.40.50.140">
    <property type="entry name" value="Nucleic acid-binding proteins"/>
    <property type="match status" value="1"/>
</dbReference>
<comment type="catalytic activity">
    <reaction evidence="12">
        <text>ATP + H2O = ADP + phosphate + H(+)</text>
        <dbReference type="Rhea" id="RHEA:13065"/>
        <dbReference type="ChEBI" id="CHEBI:15377"/>
        <dbReference type="ChEBI" id="CHEBI:15378"/>
        <dbReference type="ChEBI" id="CHEBI:30616"/>
        <dbReference type="ChEBI" id="CHEBI:43474"/>
        <dbReference type="ChEBI" id="CHEBI:456216"/>
        <dbReference type="EC" id="3.6.4.12"/>
    </reaction>
</comment>
<keyword evidence="6 12" id="KW-0347">Helicase</keyword>
<dbReference type="GO" id="GO:1902969">
    <property type="term" value="P:mitotic DNA replication"/>
    <property type="evidence" value="ECO:0007669"/>
    <property type="project" value="TreeGrafter"/>
</dbReference>
<feature type="compositionally biased region" description="Basic and acidic residues" evidence="13">
    <location>
        <begin position="359"/>
        <end position="383"/>
    </location>
</feature>
<dbReference type="FunFam" id="3.40.50.300:FF:000115">
    <property type="entry name" value="DNA helicase"/>
    <property type="match status" value="1"/>
</dbReference>
<dbReference type="Gene3D" id="3.40.50.300">
    <property type="entry name" value="P-loop containing nucleotide triphosphate hydrolases"/>
    <property type="match status" value="1"/>
</dbReference>
<dbReference type="InterPro" id="IPR031327">
    <property type="entry name" value="MCM"/>
</dbReference>
<dbReference type="PANTHER" id="PTHR11630:SF43">
    <property type="entry name" value="DNA REPLICATION LICENSING FACTOR MCM6"/>
    <property type="match status" value="1"/>
</dbReference>
<dbReference type="Pfam" id="PF17855">
    <property type="entry name" value="MCM_lid"/>
    <property type="match status" value="1"/>
</dbReference>
<dbReference type="InterPro" id="IPR041024">
    <property type="entry name" value="Mcm6_C"/>
</dbReference>
<keyword evidence="16" id="KW-1185">Reference proteome</keyword>